<dbReference type="Proteomes" id="UP000245059">
    <property type="component" value="Unassembled WGS sequence"/>
</dbReference>
<dbReference type="GO" id="GO:0015774">
    <property type="term" value="P:polysaccharide transport"/>
    <property type="evidence" value="ECO:0007669"/>
    <property type="project" value="InterPro"/>
</dbReference>
<dbReference type="GO" id="GO:0000271">
    <property type="term" value="P:polysaccharide biosynthetic process"/>
    <property type="evidence" value="ECO:0007669"/>
    <property type="project" value="InterPro"/>
</dbReference>
<protein>
    <submittedName>
        <fullName evidence="1">Capsule biosynthesis protein</fullName>
    </submittedName>
</protein>
<dbReference type="EMBL" id="QEWW01000001">
    <property type="protein sequence ID" value="PWD87734.1"/>
    <property type="molecule type" value="Genomic_DNA"/>
</dbReference>
<gene>
    <name evidence="1" type="ORF">DC077_00135</name>
</gene>
<evidence type="ECO:0000313" key="2">
    <source>
        <dbReference type="Proteomes" id="UP000245059"/>
    </source>
</evidence>
<dbReference type="AlphaFoldDB" id="A0A2U2ASL9"/>
<name>A0A2U2ASL9_9GAMM</name>
<dbReference type="InterPro" id="IPR007833">
    <property type="entry name" value="Capsule_polysaccharide_synth"/>
</dbReference>
<comment type="caution">
    <text evidence="1">The sequence shown here is derived from an EMBL/GenBank/DDBJ whole genome shotgun (WGS) entry which is preliminary data.</text>
</comment>
<organism evidence="1 2">
    <name type="scientific">Ignatzschineria cameli</name>
    <dbReference type="NCBI Taxonomy" id="2182793"/>
    <lineage>
        <taxon>Bacteria</taxon>
        <taxon>Pseudomonadati</taxon>
        <taxon>Pseudomonadota</taxon>
        <taxon>Gammaproteobacteria</taxon>
        <taxon>Cardiobacteriales</taxon>
        <taxon>Ignatzschineriaceae</taxon>
        <taxon>Ignatzschineria</taxon>
    </lineage>
</organism>
<dbReference type="Pfam" id="PF05159">
    <property type="entry name" value="Capsule_synth"/>
    <property type="match status" value="1"/>
</dbReference>
<dbReference type="CDD" id="cd16441">
    <property type="entry name" value="beta_Kdo_transferase_KpsS"/>
    <property type="match status" value="1"/>
</dbReference>
<sequence length="459" mass="54336">MEYLHGRWRGREGLFVVAEREQQGSQPIEIRHYWDEFLAGSERILFLQGPIGPYFFHLATHLEQAGGKRCYKINFNGGDLYYYPLKNRRKGATWNYTGSVSQFKESLKAHLIDEKIDTVVCFGDERIYHQIARDLVHELNQEGITPTLTFWAFEEGYLRPHYITFEKWGVNYNSRINRNTESYRQFTDFTEVDDLEKDLNKGVVPVAAGFWRRAKIAMRYYKAMRDQRRQFPHYRHHRETRLHVYAYAWLLAGWRNLRYRRRDHQIAKAMEEGRYGDFFLFPLQVHNDSQIIQHGRGKRVPEYIRQVIASFGQYAKPEDRLVIKHHPMDRGFNHYGALIERLAKRYKVEDRVDYLFEIPMPILLRATKGVVVVNSTSGLSALIHNLPVKVIGDAHYDNPYLTNQCSLGAFWQQCRTPNSQYVKRYLYALKFKSQMNGSFYYAEQLMMPAVKFSDSDSKF</sequence>
<evidence type="ECO:0000313" key="1">
    <source>
        <dbReference type="EMBL" id="PWD87734.1"/>
    </source>
</evidence>
<accession>A0A2U2ASL9</accession>
<reference evidence="2" key="1">
    <citation type="submission" date="2018-05" db="EMBL/GenBank/DDBJ databases">
        <title>Ignatzschineria dubaiensis sp. nov., isolated from necrotic foot tissues of dromedaries (Camelus dromedarius) and associated maggots in Dubai, United Arab Emirates.</title>
        <authorList>
            <person name="Tsang C.C."/>
            <person name="Tang J.Y.M."/>
            <person name="Fong J.Y.H."/>
            <person name="Kinne J."/>
            <person name="Lee H.H."/>
            <person name="Joseph M."/>
            <person name="Jose S."/>
            <person name="Schuster R.K."/>
            <person name="Tang Y."/>
            <person name="Sivakumar S."/>
            <person name="Chen J.H.K."/>
            <person name="Teng J.L.L."/>
            <person name="Lau S.K.P."/>
            <person name="Wernery U."/>
            <person name="Woo P.C.Y."/>
        </authorList>
    </citation>
    <scope>NUCLEOTIDE SEQUENCE [LARGE SCALE GENOMIC DNA]</scope>
    <source>
        <strain evidence="2">UAE-HKU57</strain>
    </source>
</reference>
<proteinExistence type="predicted"/>